<reference evidence="2" key="1">
    <citation type="submission" date="2015-08" db="EMBL/GenBank/DDBJ databases">
        <title>Comparative genomics of the Campylobacter concisus group.</title>
        <authorList>
            <person name="Miller W.G."/>
            <person name="Yee E."/>
            <person name="Chapman M.H."/>
            <person name="Huynh S."/>
            <person name="Bono J.L."/>
            <person name="On S.L.W."/>
            <person name="St Leger J."/>
            <person name="Foster G."/>
            <person name="Parker C.T."/>
        </authorList>
    </citation>
    <scope>NUCLEOTIDE SEQUENCE [LARGE SCALE GENOMIC DNA]</scope>
    <source>
        <strain evidence="2">ATCC 33237</strain>
    </source>
</reference>
<evidence type="ECO:0000313" key="1">
    <source>
        <dbReference type="EMBL" id="ALF47682.1"/>
    </source>
</evidence>
<dbReference type="GeneID" id="28662684"/>
<dbReference type="KEGG" id="ccoc:CCON33237_1007"/>
<name>A0A0M3V2G6_9BACT</name>
<dbReference type="Proteomes" id="UP000066049">
    <property type="component" value="Chromosome"/>
</dbReference>
<evidence type="ECO:0000313" key="2">
    <source>
        <dbReference type="Proteomes" id="UP000066049"/>
    </source>
</evidence>
<dbReference type="Gene3D" id="3.30.420.40">
    <property type="match status" value="1"/>
</dbReference>
<sequence>MILAFKFTCHKDASFLAPFLRLLAGDLSHSLKCKEDEICLKVSGDASELESVANKASTLLPFSLFIKHSEVLAASELDEDSKINEIKFGGLTPTQASTFLASEKAILNESGVLCESKFEGEITLDNFNEKLKTCLNLLKNGKGVCIEQDKNLYEISLGVNFDANFLMPVNLKQLPKIFIADDRVLTFLASFEKPLLALKTTAIYRQNHEDAPLFFDVMVPNDLFLYAICEQLNKENFSFLSVKVKEQKNALSRLTLLKSSAVLSPFFYTKNEEFELSNFSDIALGLKFSKFSDDEICLLSKSSKTQLLFLPKFSSFEEIYELIRAEEGGERLLENFSKEHTLPSGKFSSNASFFSLFCIAGRILGLSDEFKKAGENLLLMASDFSGQKGVRIDYKMKDDFGLDGVKFVKSIISFVLAGAGEKNISFGCTESLAHFLSDFSYEKRDKFNIKNIILSGDLFYNKVVSNLIKKHLNPNIKTNFDPGFGVEIKL</sequence>
<dbReference type="PATRIC" id="fig|199.248.peg.1045"/>
<gene>
    <name evidence="1" type="ORF">CCON33237_1007</name>
</gene>
<dbReference type="AlphaFoldDB" id="A0A0M3V2G6"/>
<protein>
    <recommendedName>
        <fullName evidence="3">Protein hydE</fullName>
    </recommendedName>
</protein>
<accession>A0A0M3V2G6</accession>
<proteinExistence type="predicted"/>
<organism evidence="1 2">
    <name type="scientific">Campylobacter concisus</name>
    <dbReference type="NCBI Taxonomy" id="199"/>
    <lineage>
        <taxon>Bacteria</taxon>
        <taxon>Pseudomonadati</taxon>
        <taxon>Campylobacterota</taxon>
        <taxon>Epsilonproteobacteria</taxon>
        <taxon>Campylobacterales</taxon>
        <taxon>Campylobacteraceae</taxon>
        <taxon>Campylobacter</taxon>
    </lineage>
</organism>
<dbReference type="RefSeq" id="WP_054196677.1">
    <property type="nucleotide sequence ID" value="NZ_CP012541.1"/>
</dbReference>
<dbReference type="EMBL" id="CP012541">
    <property type="protein sequence ID" value="ALF47682.1"/>
    <property type="molecule type" value="Genomic_DNA"/>
</dbReference>
<evidence type="ECO:0008006" key="3">
    <source>
        <dbReference type="Google" id="ProtNLM"/>
    </source>
</evidence>